<keyword evidence="3" id="KW-0964">Secreted</keyword>
<keyword evidence="5" id="KW-0165">Cleavage on pair of basic residues</keyword>
<comment type="subcellular location">
    <subcellularLocation>
        <location evidence="1 7">Secreted</location>
    </subcellularLocation>
</comment>
<dbReference type="GO" id="GO:0005184">
    <property type="term" value="F:neuropeptide hormone activity"/>
    <property type="evidence" value="ECO:0007669"/>
    <property type="project" value="InterPro"/>
</dbReference>
<evidence type="ECO:0000256" key="3">
    <source>
        <dbReference type="ARBA" id="ARBA00022525"/>
    </source>
</evidence>
<keyword evidence="4" id="KW-0765">Sulfation</keyword>
<proteinExistence type="evidence at transcript level"/>
<accession>O42461</accession>
<reference evidence="10" key="1">
    <citation type="journal article" date="1997" name="Proc. Natl. Acad. Sci. U.S.A.">
        <title>Elasmobranchs express separate cholecystokinin and gastrin genes.</title>
        <authorList>
            <person name="Johnsen AHH"/>
            <person name="Joenson L"/>
            <person name="Rourke IJJ"/>
            <person name="Rehfeld JFF"/>
        </authorList>
    </citation>
    <scope>NUCLEOTIDE SEQUENCE</scope>
    <source>
        <tissue evidence="10">Spiral intestine</tissue>
    </source>
</reference>
<evidence type="ECO:0000256" key="1">
    <source>
        <dbReference type="ARBA" id="ARBA00004613"/>
    </source>
</evidence>
<dbReference type="InterPro" id="IPR013152">
    <property type="entry name" value="Gastrin/cholecystokinin_CS"/>
</dbReference>
<dbReference type="SMART" id="SM00029">
    <property type="entry name" value="GASTRIN"/>
    <property type="match status" value="1"/>
</dbReference>
<dbReference type="PROSITE" id="PS00259">
    <property type="entry name" value="GASTRIN"/>
    <property type="match status" value="1"/>
</dbReference>
<dbReference type="PANTHER" id="PTHR10786">
    <property type="entry name" value="CHOLECYSTOKININ"/>
    <property type="match status" value="1"/>
</dbReference>
<keyword evidence="6" id="KW-0027">Amidation</keyword>
<feature type="signal peptide" evidence="8">
    <location>
        <begin position="1"/>
        <end position="20"/>
    </location>
</feature>
<name>O42461_SQUAC</name>
<keyword evidence="8" id="KW-0732">Signal</keyword>
<evidence type="ECO:0000256" key="4">
    <source>
        <dbReference type="ARBA" id="ARBA00022641"/>
    </source>
</evidence>
<evidence type="ECO:0000259" key="9">
    <source>
        <dbReference type="Pfam" id="PF00918"/>
    </source>
</evidence>
<organism evidence="10">
    <name type="scientific">Squalus acanthias</name>
    <name type="common">Spiny dogfish</name>
    <dbReference type="NCBI Taxonomy" id="7797"/>
    <lineage>
        <taxon>Eukaryota</taxon>
        <taxon>Metazoa</taxon>
        <taxon>Chordata</taxon>
        <taxon>Craniata</taxon>
        <taxon>Vertebrata</taxon>
        <taxon>Chondrichthyes</taxon>
        <taxon>Elasmobranchii</taxon>
        <taxon>Squalomorphii</taxon>
        <taxon>Squaliformes</taxon>
        <taxon>Squalidae</taxon>
        <taxon>Squalus</taxon>
    </lineage>
</organism>
<dbReference type="GO" id="GO:0007586">
    <property type="term" value="P:digestion"/>
    <property type="evidence" value="ECO:0007669"/>
    <property type="project" value="InterPro"/>
</dbReference>
<dbReference type="GO" id="GO:0005615">
    <property type="term" value="C:extracellular space"/>
    <property type="evidence" value="ECO:0007669"/>
    <property type="project" value="TreeGrafter"/>
</dbReference>
<protein>
    <submittedName>
        <fullName evidence="10">Preprogastrin</fullName>
    </submittedName>
</protein>
<dbReference type="InterPro" id="IPR001651">
    <property type="entry name" value="Gastrin/CCK"/>
</dbReference>
<dbReference type="GO" id="GO:0030424">
    <property type="term" value="C:axon"/>
    <property type="evidence" value="ECO:0007669"/>
    <property type="project" value="TreeGrafter"/>
</dbReference>
<sequence length="113" mass="12582" precursor="true">MSNTVYISVLVVVLATGCLSKPLSGPHNNGGIVLERTGKYPSGNGAGWLARRAAPLRAEELISKLLPQIQEAGLLNQADRYLLRDVLHQMHDRDYTGWMDFGRRSIEEYELDS</sequence>
<dbReference type="Pfam" id="PF00918">
    <property type="entry name" value="Gastrin"/>
    <property type="match status" value="1"/>
</dbReference>
<comment type="similarity">
    <text evidence="2 7">Belongs to the gastrin/cholecystokinin family.</text>
</comment>
<dbReference type="PANTHER" id="PTHR10786:SF0">
    <property type="entry name" value="CHOLECYSTOKININ"/>
    <property type="match status" value="1"/>
</dbReference>
<dbReference type="InterPro" id="IPR015499">
    <property type="entry name" value="CCK-like"/>
</dbReference>
<evidence type="ECO:0000256" key="8">
    <source>
        <dbReference type="SAM" id="SignalP"/>
    </source>
</evidence>
<feature type="domain" description="Gastrin/cholecystokinin peptide hormone" evidence="9">
    <location>
        <begin position="4"/>
        <end position="111"/>
    </location>
</feature>
<evidence type="ECO:0000256" key="2">
    <source>
        <dbReference type="ARBA" id="ARBA00006273"/>
    </source>
</evidence>
<dbReference type="EMBL" id="Z97360">
    <property type="protein sequence ID" value="CAB10586.1"/>
    <property type="molecule type" value="mRNA"/>
</dbReference>
<evidence type="ECO:0000313" key="10">
    <source>
        <dbReference type="EMBL" id="CAB10586.1"/>
    </source>
</evidence>
<evidence type="ECO:0000256" key="5">
    <source>
        <dbReference type="ARBA" id="ARBA00022685"/>
    </source>
</evidence>
<evidence type="ECO:0000256" key="7">
    <source>
        <dbReference type="RuleBase" id="RU004362"/>
    </source>
</evidence>
<feature type="chain" id="PRO_5004159021" evidence="8">
    <location>
        <begin position="21"/>
        <end position="113"/>
    </location>
</feature>
<dbReference type="AlphaFoldDB" id="O42461"/>
<evidence type="ECO:0000256" key="6">
    <source>
        <dbReference type="ARBA" id="ARBA00022815"/>
    </source>
</evidence>